<reference evidence="1 2" key="1">
    <citation type="journal article" date="2020" name="IScience">
        <title>Genome Sequencing of the Endangered Kingdonia uniflora (Circaeasteraceae, Ranunculales) Reveals Potential Mechanisms of Evolutionary Specialization.</title>
        <authorList>
            <person name="Sun Y."/>
            <person name="Deng T."/>
            <person name="Zhang A."/>
            <person name="Moore M.J."/>
            <person name="Landis J.B."/>
            <person name="Lin N."/>
            <person name="Zhang H."/>
            <person name="Zhang X."/>
            <person name="Huang J."/>
            <person name="Zhang X."/>
            <person name="Sun H."/>
            <person name="Wang H."/>
        </authorList>
    </citation>
    <scope>NUCLEOTIDE SEQUENCE [LARGE SCALE GENOMIC DNA]</scope>
    <source>
        <strain evidence="1">TB1705</strain>
        <tissue evidence="1">Leaf</tissue>
    </source>
</reference>
<keyword evidence="2" id="KW-1185">Reference proteome</keyword>
<sequence length="103" mass="11018">MCVWSATNAIQMEQEMETVVKALQPGPLGIIEHKFSAEEVRAATATIDRVPSADSLPFKSTAEVSNLITNGEWNISNAASHGLGDNAGLVVDVEINHGQEDEN</sequence>
<name>A0A7J7KZX2_9MAGN</name>
<dbReference type="PANTHER" id="PTHR37235:SF2">
    <property type="entry name" value="OS05G0371500 PROTEIN"/>
    <property type="match status" value="1"/>
</dbReference>
<comment type="caution">
    <text evidence="1">The sequence shown here is derived from an EMBL/GenBank/DDBJ whole genome shotgun (WGS) entry which is preliminary data.</text>
</comment>
<evidence type="ECO:0000313" key="1">
    <source>
        <dbReference type="EMBL" id="KAF6135925.1"/>
    </source>
</evidence>
<accession>A0A7J7KZX2</accession>
<gene>
    <name evidence="1" type="ORF">GIB67_006817</name>
</gene>
<dbReference type="Proteomes" id="UP000541444">
    <property type="component" value="Unassembled WGS sequence"/>
</dbReference>
<dbReference type="EMBL" id="JACGCM010002768">
    <property type="protein sequence ID" value="KAF6135925.1"/>
    <property type="molecule type" value="Genomic_DNA"/>
</dbReference>
<protein>
    <submittedName>
        <fullName evidence="1">Uncharacterized protein</fullName>
    </submittedName>
</protein>
<dbReference type="AlphaFoldDB" id="A0A7J7KZX2"/>
<evidence type="ECO:0000313" key="2">
    <source>
        <dbReference type="Proteomes" id="UP000541444"/>
    </source>
</evidence>
<dbReference type="PANTHER" id="PTHR37235">
    <property type="entry name" value="ZINC METALLOPROTEINASE AUREOLYSIN"/>
    <property type="match status" value="1"/>
</dbReference>
<dbReference type="OrthoDB" id="651163at2759"/>
<organism evidence="1 2">
    <name type="scientific">Kingdonia uniflora</name>
    <dbReference type="NCBI Taxonomy" id="39325"/>
    <lineage>
        <taxon>Eukaryota</taxon>
        <taxon>Viridiplantae</taxon>
        <taxon>Streptophyta</taxon>
        <taxon>Embryophyta</taxon>
        <taxon>Tracheophyta</taxon>
        <taxon>Spermatophyta</taxon>
        <taxon>Magnoliopsida</taxon>
        <taxon>Ranunculales</taxon>
        <taxon>Circaeasteraceae</taxon>
        <taxon>Kingdonia</taxon>
    </lineage>
</organism>
<proteinExistence type="predicted"/>